<evidence type="ECO:0000313" key="2">
    <source>
        <dbReference type="EMBL" id="TYS67737.1"/>
    </source>
</evidence>
<proteinExistence type="predicted"/>
<keyword evidence="1" id="KW-1133">Transmembrane helix</keyword>
<keyword evidence="1" id="KW-0472">Membrane</keyword>
<protein>
    <submittedName>
        <fullName evidence="2">Uncharacterized protein</fullName>
    </submittedName>
</protein>
<feature type="transmembrane region" description="Helical" evidence="1">
    <location>
        <begin position="51"/>
        <end position="68"/>
    </location>
</feature>
<sequence>MKKILLLIISAIAIPIGIALIGGGGFILLNLAGGIPIDDSIKTIGSFQEKAQPYIKYMLILIALPLLLKSMKKKH</sequence>
<feature type="transmembrane region" description="Helical" evidence="1">
    <location>
        <begin position="7"/>
        <end position="31"/>
    </location>
</feature>
<accession>A0A5D4SWD0</accession>
<dbReference type="RefSeq" id="WP_148988846.1">
    <property type="nucleotide sequence ID" value="NZ_VTEV01000005.1"/>
</dbReference>
<dbReference type="Proteomes" id="UP000322524">
    <property type="component" value="Unassembled WGS sequence"/>
</dbReference>
<name>A0A5D4SWD0_9BACI</name>
<comment type="caution">
    <text evidence="2">The sequence shown here is derived from an EMBL/GenBank/DDBJ whole genome shotgun (WGS) entry which is preliminary data.</text>
</comment>
<organism evidence="2 3">
    <name type="scientific">Sutcliffiella horikoshii</name>
    <dbReference type="NCBI Taxonomy" id="79883"/>
    <lineage>
        <taxon>Bacteria</taxon>
        <taxon>Bacillati</taxon>
        <taxon>Bacillota</taxon>
        <taxon>Bacilli</taxon>
        <taxon>Bacillales</taxon>
        <taxon>Bacillaceae</taxon>
        <taxon>Sutcliffiella</taxon>
    </lineage>
</organism>
<keyword evidence="1" id="KW-0812">Transmembrane</keyword>
<dbReference type="AlphaFoldDB" id="A0A5D4SWD0"/>
<evidence type="ECO:0000256" key="1">
    <source>
        <dbReference type="SAM" id="Phobius"/>
    </source>
</evidence>
<dbReference type="EMBL" id="VTEV01000005">
    <property type="protein sequence ID" value="TYS67737.1"/>
    <property type="molecule type" value="Genomic_DNA"/>
</dbReference>
<reference evidence="2 3" key="1">
    <citation type="submission" date="2019-08" db="EMBL/GenBank/DDBJ databases">
        <title>Bacillus genomes from the desert of Cuatro Cienegas, Coahuila.</title>
        <authorList>
            <person name="Olmedo-Alvarez G."/>
        </authorList>
    </citation>
    <scope>NUCLEOTIDE SEQUENCE [LARGE SCALE GENOMIC DNA]</scope>
    <source>
        <strain evidence="2 3">CH28_1T</strain>
    </source>
</reference>
<gene>
    <name evidence="2" type="ORF">FZC76_14325</name>
</gene>
<evidence type="ECO:0000313" key="3">
    <source>
        <dbReference type="Proteomes" id="UP000322524"/>
    </source>
</evidence>